<accession>A0A8D9F9K2</accession>
<name>A0A8D9F9K2_9HEMI</name>
<organism evidence="1">
    <name type="scientific">Cacopsylla melanoneura</name>
    <dbReference type="NCBI Taxonomy" id="428564"/>
    <lineage>
        <taxon>Eukaryota</taxon>
        <taxon>Metazoa</taxon>
        <taxon>Ecdysozoa</taxon>
        <taxon>Arthropoda</taxon>
        <taxon>Hexapoda</taxon>
        <taxon>Insecta</taxon>
        <taxon>Pterygota</taxon>
        <taxon>Neoptera</taxon>
        <taxon>Paraneoptera</taxon>
        <taxon>Hemiptera</taxon>
        <taxon>Sternorrhyncha</taxon>
        <taxon>Psylloidea</taxon>
        <taxon>Psyllidae</taxon>
        <taxon>Psyllinae</taxon>
        <taxon>Cacopsylla</taxon>
    </lineage>
</organism>
<evidence type="ECO:0000313" key="1">
    <source>
        <dbReference type="EMBL" id="CAG6782668.1"/>
    </source>
</evidence>
<dbReference type="EMBL" id="HBUF01628556">
    <property type="protein sequence ID" value="CAG6782668.1"/>
    <property type="molecule type" value="Transcribed_RNA"/>
</dbReference>
<protein>
    <submittedName>
        <fullName evidence="1">Uncharacterized protein</fullName>
    </submittedName>
</protein>
<dbReference type="AlphaFoldDB" id="A0A8D9F9K2"/>
<sequence>MRSGMKGESCVIEDMRDKGVRRDRDGWRRPCLTLLEQTSTLLERVKTEKKKQHLTKRNIPLNEIFINDGKYPYVSVDEEKKNPCDRGFLVDEDSLLMGTLFILKIKLPR</sequence>
<proteinExistence type="predicted"/>
<reference evidence="1" key="1">
    <citation type="submission" date="2021-05" db="EMBL/GenBank/DDBJ databases">
        <authorList>
            <person name="Alioto T."/>
            <person name="Alioto T."/>
            <person name="Gomez Garrido J."/>
        </authorList>
    </citation>
    <scope>NUCLEOTIDE SEQUENCE</scope>
</reference>